<dbReference type="Gene3D" id="3.40.50.450">
    <property type="match status" value="1"/>
</dbReference>
<dbReference type="GO" id="GO:0016799">
    <property type="term" value="F:hydrolase activity, hydrolyzing N-glycosyl compounds"/>
    <property type="evidence" value="ECO:0007669"/>
    <property type="project" value="TreeGrafter"/>
</dbReference>
<gene>
    <name evidence="1" type="ORF">MNV_1840001</name>
</gene>
<sequence length="190" mass="21076">MIKTVCVFSSSSSAVNSVYRDTAVDLGKRLGQEGFDLTFGGADVGLMGIIARTAQNHGAKVTGVVPRSLVEKGIAYQEADELIVSNNLRDRKEIIESKSDAFIALPGGFGTMEEIMEIITLKQLQLHNKPVVFINTNGYYDNLIAQFETGYQENFAKKDFKELYCVSKSAEDAVDYIKQYTPKQLPGKWF</sequence>
<evidence type="ECO:0008006" key="3">
    <source>
        <dbReference type="Google" id="ProtNLM"/>
    </source>
</evidence>
<evidence type="ECO:0000313" key="2">
    <source>
        <dbReference type="Proteomes" id="UP000218615"/>
    </source>
</evidence>
<dbReference type="AlphaFoldDB" id="A0A284VMG9"/>
<reference evidence="2" key="1">
    <citation type="submission" date="2017-06" db="EMBL/GenBank/DDBJ databases">
        <authorList>
            <person name="Cremers G."/>
        </authorList>
    </citation>
    <scope>NUCLEOTIDE SEQUENCE [LARGE SCALE GENOMIC DNA]</scope>
</reference>
<proteinExistence type="predicted"/>
<evidence type="ECO:0000313" key="1">
    <source>
        <dbReference type="EMBL" id="SNQ60476.1"/>
    </source>
</evidence>
<name>A0A284VMG9_9EURY</name>
<dbReference type="NCBIfam" id="TIGR00730">
    <property type="entry name" value="Rossman fold protein, TIGR00730 family"/>
    <property type="match status" value="1"/>
</dbReference>
<dbReference type="PANTHER" id="PTHR31223">
    <property type="entry name" value="LOG FAMILY PROTEIN YJL055W"/>
    <property type="match status" value="1"/>
</dbReference>
<dbReference type="SUPFAM" id="SSF102405">
    <property type="entry name" value="MCP/YpsA-like"/>
    <property type="match status" value="1"/>
</dbReference>
<dbReference type="RefSeq" id="WP_096204841.1">
    <property type="nucleotide sequence ID" value="NZ_FZMP01000095.1"/>
</dbReference>
<keyword evidence="2" id="KW-1185">Reference proteome</keyword>
<dbReference type="InterPro" id="IPR005269">
    <property type="entry name" value="LOG"/>
</dbReference>
<dbReference type="EMBL" id="FZMP01000095">
    <property type="protein sequence ID" value="SNQ60476.1"/>
    <property type="molecule type" value="Genomic_DNA"/>
</dbReference>
<organism evidence="1 2">
    <name type="scientific">Candidatus Methanoperedens nitratireducens</name>
    <dbReference type="NCBI Taxonomy" id="1392998"/>
    <lineage>
        <taxon>Archaea</taxon>
        <taxon>Methanobacteriati</taxon>
        <taxon>Methanobacteriota</taxon>
        <taxon>Stenosarchaea group</taxon>
        <taxon>Methanomicrobia</taxon>
        <taxon>Methanosarcinales</taxon>
        <taxon>ANME-2 cluster</taxon>
        <taxon>Candidatus Methanoperedentaceae</taxon>
        <taxon>Candidatus Methanoperedens</taxon>
    </lineage>
</organism>
<dbReference type="OrthoDB" id="145617at2157"/>
<dbReference type="InterPro" id="IPR031100">
    <property type="entry name" value="LOG_fam"/>
</dbReference>
<dbReference type="Proteomes" id="UP000218615">
    <property type="component" value="Unassembled WGS sequence"/>
</dbReference>
<dbReference type="GO" id="GO:0009691">
    <property type="term" value="P:cytokinin biosynthetic process"/>
    <property type="evidence" value="ECO:0007669"/>
    <property type="project" value="InterPro"/>
</dbReference>
<dbReference type="PANTHER" id="PTHR31223:SF70">
    <property type="entry name" value="LOG FAMILY PROTEIN YJL055W"/>
    <property type="match status" value="1"/>
</dbReference>
<dbReference type="Pfam" id="PF03641">
    <property type="entry name" value="Lysine_decarbox"/>
    <property type="match status" value="1"/>
</dbReference>
<protein>
    <recommendedName>
        <fullName evidence="3">Cytokinin riboside 5'-monophosphate phosphoribohydrolase</fullName>
    </recommendedName>
</protein>
<accession>A0A284VMG9</accession>
<dbReference type="GO" id="GO:0005829">
    <property type="term" value="C:cytosol"/>
    <property type="evidence" value="ECO:0007669"/>
    <property type="project" value="TreeGrafter"/>
</dbReference>